<dbReference type="Pfam" id="PF00583">
    <property type="entry name" value="Acetyltransf_1"/>
    <property type="match status" value="1"/>
</dbReference>
<dbReference type="InterPro" id="IPR000182">
    <property type="entry name" value="GNAT_dom"/>
</dbReference>
<gene>
    <name evidence="2" type="ORF">J2851_005128</name>
</gene>
<reference evidence="2 3" key="1">
    <citation type="submission" date="2021-03" db="EMBL/GenBank/DDBJ databases">
        <title>Genomic Encyclopedia of Type Strains, Phase III (KMG-III): the genomes of soil and plant-associated and newly described type strains.</title>
        <authorList>
            <person name="Whitman W."/>
        </authorList>
    </citation>
    <scope>NUCLEOTIDE SEQUENCE [LARGE SCALE GENOMIC DNA]</scope>
    <source>
        <strain evidence="2 3">IMMIB AFH-6</strain>
    </source>
</reference>
<evidence type="ECO:0000313" key="2">
    <source>
        <dbReference type="EMBL" id="MBP2295323.1"/>
    </source>
</evidence>
<dbReference type="InterPro" id="IPR016181">
    <property type="entry name" value="Acyl_CoA_acyltransferase"/>
</dbReference>
<accession>A0ABS4SRY1</accession>
<feature type="domain" description="N-acetyltransferase" evidence="1">
    <location>
        <begin position="2"/>
        <end position="153"/>
    </location>
</feature>
<dbReference type="Proteomes" id="UP000781958">
    <property type="component" value="Unassembled WGS sequence"/>
</dbReference>
<organism evidence="2 3">
    <name type="scientific">Azospirillum rugosum</name>
    <dbReference type="NCBI Taxonomy" id="416170"/>
    <lineage>
        <taxon>Bacteria</taxon>
        <taxon>Pseudomonadati</taxon>
        <taxon>Pseudomonadota</taxon>
        <taxon>Alphaproteobacteria</taxon>
        <taxon>Rhodospirillales</taxon>
        <taxon>Azospirillaceae</taxon>
        <taxon>Azospirillum</taxon>
    </lineage>
</organism>
<keyword evidence="3" id="KW-1185">Reference proteome</keyword>
<dbReference type="Gene3D" id="3.40.630.30">
    <property type="match status" value="1"/>
</dbReference>
<dbReference type="EMBL" id="JAGINP010000021">
    <property type="protein sequence ID" value="MBP2295323.1"/>
    <property type="molecule type" value="Genomic_DNA"/>
</dbReference>
<dbReference type="RefSeq" id="WP_209769777.1">
    <property type="nucleotide sequence ID" value="NZ_JAGINP010000021.1"/>
</dbReference>
<comment type="caution">
    <text evidence="2">The sequence shown here is derived from an EMBL/GenBank/DDBJ whole genome shotgun (WGS) entry which is preliminary data.</text>
</comment>
<evidence type="ECO:0000259" key="1">
    <source>
        <dbReference type="PROSITE" id="PS51186"/>
    </source>
</evidence>
<dbReference type="CDD" id="cd04301">
    <property type="entry name" value="NAT_SF"/>
    <property type="match status" value="1"/>
</dbReference>
<evidence type="ECO:0000313" key="3">
    <source>
        <dbReference type="Proteomes" id="UP000781958"/>
    </source>
</evidence>
<name>A0ABS4SRY1_9PROT</name>
<proteinExistence type="predicted"/>
<sequence>MPVFRKLLPAELAQYRAHLLRLDRADRYARFTGTVSDETIAKHCAKLDWGRTILLGVFDQGELRGAVELCTDRLLWPHEAELAISVEKGLQGRRVGTTLVRRALAVAANRGIRRVHMMCLSDNVRMRALSRKFGGRMSLQDGEIAVAFDLPHPTQFSLALEALEDGAGAVNAMLDTLPAILKAAA</sequence>
<dbReference type="SUPFAM" id="SSF55729">
    <property type="entry name" value="Acyl-CoA N-acyltransferases (Nat)"/>
    <property type="match status" value="1"/>
</dbReference>
<dbReference type="PROSITE" id="PS51186">
    <property type="entry name" value="GNAT"/>
    <property type="match status" value="1"/>
</dbReference>
<protein>
    <submittedName>
        <fullName evidence="2">RimJ/RimL family protein N-acetyltransferase</fullName>
    </submittedName>
</protein>